<dbReference type="Proteomes" id="UP000426027">
    <property type="component" value="Chromosome"/>
</dbReference>
<protein>
    <submittedName>
        <fullName evidence="1">N-acetyl sugar amidotransferase</fullName>
    </submittedName>
</protein>
<dbReference type="InterPro" id="IPR020022">
    <property type="entry name" value="N-acetyl_sugar_amidoTrfase"/>
</dbReference>
<dbReference type="SUPFAM" id="SSF52402">
    <property type="entry name" value="Adenine nucleotide alpha hydrolases-like"/>
    <property type="match status" value="1"/>
</dbReference>
<dbReference type="AlphaFoldDB" id="A0A6I6H2C6"/>
<reference evidence="1 2" key="1">
    <citation type="submission" date="2019-11" db="EMBL/GenBank/DDBJ databases">
        <authorList>
            <person name="Im W.T."/>
        </authorList>
    </citation>
    <scope>NUCLEOTIDE SEQUENCE [LARGE SCALE GENOMIC DNA]</scope>
    <source>
        <strain evidence="1 2">SB-02</strain>
    </source>
</reference>
<gene>
    <name evidence="1" type="ORF">GLV81_12210</name>
</gene>
<evidence type="ECO:0000313" key="1">
    <source>
        <dbReference type="EMBL" id="QGW28761.1"/>
    </source>
</evidence>
<dbReference type="EMBL" id="CP046566">
    <property type="protein sequence ID" value="QGW28761.1"/>
    <property type="molecule type" value="Genomic_DNA"/>
</dbReference>
<dbReference type="RefSeq" id="WP_157479114.1">
    <property type="nucleotide sequence ID" value="NZ_CP046566.1"/>
</dbReference>
<name>A0A6I6H2C6_9BACT</name>
<keyword evidence="2" id="KW-1185">Reference proteome</keyword>
<accession>A0A6I6H2C6</accession>
<sequence length="375" mass="43306">MAYQICSKTVMDNIADPDIRFDADGVCNYYHAFTQKLKIRVPEPELAKQQLEKLVSSIKNAGKGKQYDCIIGVSGGVDSTYVAWLVKELGLRPLAVHLDNGWNSELAVKNIERLLQHLQIDLYTEVLDWETFRDLQWSFLQASTPDAEIPTDHIIFATLYKVAAKFGVRYILSGMNFRSEGMLPPSWARGHLDWKYIHSVQQQFGSKSIRHLPHLSVARFLYYNLVLGIKNVGILNYVPFRKDEAMAIIQEKLGYRPYEGKHHESIYTRFFQSYILPKKFGIDKRKAHLSCLMMSTGEVSREEALATLQQPQQPELQNHRDRLFVIKKLGITEAQFDAMMAAPVKSILDYPNHYQLEQWFRQKLNVLRAKGWLPN</sequence>
<dbReference type="KEGG" id="fls:GLV81_12210"/>
<dbReference type="NCBIfam" id="TIGR03573">
    <property type="entry name" value="WbuX"/>
    <property type="match status" value="1"/>
</dbReference>
<dbReference type="Gene3D" id="3.40.50.620">
    <property type="entry name" value="HUPs"/>
    <property type="match status" value="1"/>
</dbReference>
<evidence type="ECO:0000313" key="2">
    <source>
        <dbReference type="Proteomes" id="UP000426027"/>
    </source>
</evidence>
<keyword evidence="1" id="KW-0808">Transferase</keyword>
<dbReference type="InterPro" id="IPR014729">
    <property type="entry name" value="Rossmann-like_a/b/a_fold"/>
</dbReference>
<dbReference type="GO" id="GO:0016740">
    <property type="term" value="F:transferase activity"/>
    <property type="evidence" value="ECO:0007669"/>
    <property type="project" value="UniProtKB-KW"/>
</dbReference>
<organism evidence="1 2">
    <name type="scientific">Phnomibacter ginsenosidimutans</name>
    <dbReference type="NCBI Taxonomy" id="2676868"/>
    <lineage>
        <taxon>Bacteria</taxon>
        <taxon>Pseudomonadati</taxon>
        <taxon>Bacteroidota</taxon>
        <taxon>Chitinophagia</taxon>
        <taxon>Chitinophagales</taxon>
        <taxon>Chitinophagaceae</taxon>
        <taxon>Phnomibacter</taxon>
    </lineage>
</organism>
<proteinExistence type="predicted"/>